<gene>
    <name evidence="1" type="ORF">I2F25_08720</name>
</gene>
<comment type="caution">
    <text evidence="1">The sequence shown here is derived from an EMBL/GenBank/DDBJ whole genome shotgun (WGS) entry which is preliminary data.</text>
</comment>
<dbReference type="EMBL" id="VTDN01000006">
    <property type="protein sequence ID" value="MEB5477120.1"/>
    <property type="molecule type" value="Genomic_DNA"/>
</dbReference>
<accession>A0ABU6DTE6</accession>
<evidence type="ECO:0000313" key="2">
    <source>
        <dbReference type="Proteomes" id="UP001339883"/>
    </source>
</evidence>
<protein>
    <submittedName>
        <fullName evidence="1">Uncharacterized protein</fullName>
    </submittedName>
</protein>
<sequence length="154" mass="17545">MIKENESCKTTITKLTIYTKNDFNLVSKSCDSEEDPSIENFITSKNNKQFLNKYSMDGGSWPQELAAVSIYKAKKPVLITLHTQKWCCYPSPEGIVYSIDLYNIIKLNNGFKIMPVTQILGDNSSGLDGTSDEVMHFKLKDISSIKKWLDKNYK</sequence>
<reference evidence="1 2" key="1">
    <citation type="submission" date="2019-08" db="EMBL/GenBank/DDBJ databases">
        <title>Five species of Acinetobacter isolated from floral nectar and animal pollinators.</title>
        <authorList>
            <person name="Hendry T.A."/>
        </authorList>
    </citation>
    <scope>NUCLEOTIDE SEQUENCE [LARGE SCALE GENOMIC DNA]</scope>
    <source>
        <strain evidence="1 2">MD18.27</strain>
    </source>
</reference>
<keyword evidence="2" id="KW-1185">Reference proteome</keyword>
<proteinExistence type="predicted"/>
<evidence type="ECO:0000313" key="1">
    <source>
        <dbReference type="EMBL" id="MEB5477120.1"/>
    </source>
</evidence>
<organism evidence="1 2">
    <name type="scientific">Acinetobacter pollinis</name>
    <dbReference type="NCBI Taxonomy" id="2605270"/>
    <lineage>
        <taxon>Bacteria</taxon>
        <taxon>Pseudomonadati</taxon>
        <taxon>Pseudomonadota</taxon>
        <taxon>Gammaproteobacteria</taxon>
        <taxon>Moraxellales</taxon>
        <taxon>Moraxellaceae</taxon>
        <taxon>Acinetobacter</taxon>
    </lineage>
</organism>
<dbReference type="Proteomes" id="UP001339883">
    <property type="component" value="Unassembled WGS sequence"/>
</dbReference>
<name>A0ABU6DTE6_9GAMM</name>